<evidence type="ECO:0000313" key="2">
    <source>
        <dbReference type="EMBL" id="KAJ7689754.1"/>
    </source>
</evidence>
<feature type="compositionally biased region" description="Basic and acidic residues" evidence="1">
    <location>
        <begin position="8"/>
        <end position="26"/>
    </location>
</feature>
<dbReference type="AlphaFoldDB" id="A0AAD7DEG7"/>
<accession>A0AAD7DEG7</accession>
<reference evidence="2" key="1">
    <citation type="submission" date="2023-03" db="EMBL/GenBank/DDBJ databases">
        <title>Massive genome expansion in bonnet fungi (Mycena s.s.) driven by repeated elements and novel gene families across ecological guilds.</title>
        <authorList>
            <consortium name="Lawrence Berkeley National Laboratory"/>
            <person name="Harder C.B."/>
            <person name="Miyauchi S."/>
            <person name="Viragh M."/>
            <person name="Kuo A."/>
            <person name="Thoen E."/>
            <person name="Andreopoulos B."/>
            <person name="Lu D."/>
            <person name="Skrede I."/>
            <person name="Drula E."/>
            <person name="Henrissat B."/>
            <person name="Morin E."/>
            <person name="Kohler A."/>
            <person name="Barry K."/>
            <person name="LaButti K."/>
            <person name="Morin E."/>
            <person name="Salamov A."/>
            <person name="Lipzen A."/>
            <person name="Mereny Z."/>
            <person name="Hegedus B."/>
            <person name="Baldrian P."/>
            <person name="Stursova M."/>
            <person name="Weitz H."/>
            <person name="Taylor A."/>
            <person name="Grigoriev I.V."/>
            <person name="Nagy L.G."/>
            <person name="Martin F."/>
            <person name="Kauserud H."/>
        </authorList>
    </citation>
    <scope>NUCLEOTIDE SEQUENCE</scope>
    <source>
        <strain evidence="2">CBHHK182m</strain>
    </source>
</reference>
<name>A0AAD7DEG7_9AGAR</name>
<proteinExistence type="predicted"/>
<dbReference type="Proteomes" id="UP001215598">
    <property type="component" value="Unassembled WGS sequence"/>
</dbReference>
<sequence length="196" mass="20820">MATGKARAQGEKDEGSGRVGREKEEGPIISSAILPSPSHRQRSHRNEGGGGGNGKEVDRLSGAELTRAFNSSAKPKKPKKSRKSTSPQGGGGGGGCITAEGPYKEQAGRNKKGQKYHGFRQKTTGRANALSAYLTTSTFLGITDSEVARMASKEGEGSPRSRGILCMLRWSFIHALSASREKVHTRAQDSSRDGHV</sequence>
<feature type="compositionally biased region" description="Basic residues" evidence="1">
    <location>
        <begin position="74"/>
        <end position="83"/>
    </location>
</feature>
<comment type="caution">
    <text evidence="2">The sequence shown here is derived from an EMBL/GenBank/DDBJ whole genome shotgun (WGS) entry which is preliminary data.</text>
</comment>
<feature type="region of interest" description="Disordered" evidence="1">
    <location>
        <begin position="1"/>
        <end position="120"/>
    </location>
</feature>
<gene>
    <name evidence="2" type="ORF">B0H16DRAFT_1707735</name>
</gene>
<feature type="compositionally biased region" description="Low complexity" evidence="1">
    <location>
        <begin position="27"/>
        <end position="38"/>
    </location>
</feature>
<evidence type="ECO:0000256" key="1">
    <source>
        <dbReference type="SAM" id="MobiDB-lite"/>
    </source>
</evidence>
<feature type="compositionally biased region" description="Basic residues" evidence="1">
    <location>
        <begin position="109"/>
        <end position="120"/>
    </location>
</feature>
<keyword evidence="3" id="KW-1185">Reference proteome</keyword>
<dbReference type="EMBL" id="JARKIB010000880">
    <property type="protein sequence ID" value="KAJ7689754.1"/>
    <property type="molecule type" value="Genomic_DNA"/>
</dbReference>
<evidence type="ECO:0000313" key="3">
    <source>
        <dbReference type="Proteomes" id="UP001215598"/>
    </source>
</evidence>
<protein>
    <submittedName>
        <fullName evidence="2">Uncharacterized protein</fullName>
    </submittedName>
</protein>
<organism evidence="2 3">
    <name type="scientific">Mycena metata</name>
    <dbReference type="NCBI Taxonomy" id="1033252"/>
    <lineage>
        <taxon>Eukaryota</taxon>
        <taxon>Fungi</taxon>
        <taxon>Dikarya</taxon>
        <taxon>Basidiomycota</taxon>
        <taxon>Agaricomycotina</taxon>
        <taxon>Agaricomycetes</taxon>
        <taxon>Agaricomycetidae</taxon>
        <taxon>Agaricales</taxon>
        <taxon>Marasmiineae</taxon>
        <taxon>Mycenaceae</taxon>
        <taxon>Mycena</taxon>
    </lineage>
</organism>